<protein>
    <recommendedName>
        <fullName evidence="4">Homeobox domain-containing protein</fullName>
    </recommendedName>
</protein>
<proteinExistence type="predicted"/>
<accession>A0A4Y7J112</accession>
<dbReference type="GO" id="GO:0048364">
    <property type="term" value="P:root development"/>
    <property type="evidence" value="ECO:0007669"/>
    <property type="project" value="EnsemblPlants"/>
</dbReference>
<feature type="region of interest" description="Disordered" evidence="3">
    <location>
        <begin position="840"/>
        <end position="921"/>
    </location>
</feature>
<dbReference type="AlphaFoldDB" id="A0A4Y7J112"/>
<evidence type="ECO:0000313" key="5">
    <source>
        <dbReference type="EMBL" id="RZC53345.1"/>
    </source>
</evidence>
<feature type="domain" description="Homeobox" evidence="4">
    <location>
        <begin position="769"/>
        <end position="836"/>
    </location>
</feature>
<dbReference type="GO" id="GO:0009845">
    <property type="term" value="P:seed germination"/>
    <property type="evidence" value="ECO:0007669"/>
    <property type="project" value="EnsemblPlants"/>
</dbReference>
<dbReference type="GO" id="GO:0009908">
    <property type="term" value="P:flower development"/>
    <property type="evidence" value="ECO:0007669"/>
    <property type="project" value="InterPro"/>
</dbReference>
<dbReference type="InterPro" id="IPR039325">
    <property type="entry name" value="NDX"/>
</dbReference>
<keyword evidence="2" id="KW-0238">DNA-binding</keyword>
<evidence type="ECO:0000256" key="1">
    <source>
        <dbReference type="ARBA" id="ARBA00004123"/>
    </source>
</evidence>
<dbReference type="InterPro" id="IPR056559">
    <property type="entry name" value="NDX_C"/>
</dbReference>
<keyword evidence="6" id="KW-1185">Reference proteome</keyword>
<dbReference type="Proteomes" id="UP000316621">
    <property type="component" value="Chromosome 3"/>
</dbReference>
<feature type="DNA-binding region" description="Homeobox" evidence="2">
    <location>
        <begin position="771"/>
        <end position="837"/>
    </location>
</feature>
<dbReference type="InterPro" id="IPR001356">
    <property type="entry name" value="HD"/>
</dbReference>
<dbReference type="Gramene" id="RZC53345">
    <property type="protein sequence ID" value="RZC53345"/>
    <property type="gene ID" value="C5167_012196"/>
</dbReference>
<feature type="region of interest" description="Disordered" evidence="3">
    <location>
        <begin position="607"/>
        <end position="780"/>
    </location>
</feature>
<feature type="compositionally biased region" description="Basic and acidic residues" evidence="3">
    <location>
        <begin position="615"/>
        <end position="625"/>
    </location>
</feature>
<dbReference type="InterPro" id="IPR057287">
    <property type="entry name" value="Ndx_N"/>
</dbReference>
<keyword evidence="2" id="KW-0371">Homeobox</keyword>
<dbReference type="Pfam" id="PF24679">
    <property type="entry name" value="Nodulin_C"/>
    <property type="match status" value="1"/>
</dbReference>
<feature type="compositionally biased region" description="Basic and acidic residues" evidence="3">
    <location>
        <begin position="706"/>
        <end position="716"/>
    </location>
</feature>
<evidence type="ECO:0000259" key="4">
    <source>
        <dbReference type="PROSITE" id="PS50071"/>
    </source>
</evidence>
<dbReference type="InterPro" id="IPR056560">
    <property type="entry name" value="HTH_NDX"/>
</dbReference>
<comment type="subcellular location">
    <subcellularLocation>
        <location evidence="1 2">Nucleus</location>
    </subcellularLocation>
</comment>
<feature type="compositionally biased region" description="Polar residues" evidence="3">
    <location>
        <begin position="844"/>
        <end position="855"/>
    </location>
</feature>
<dbReference type="OMA" id="KFGVMRV"/>
<evidence type="ECO:0000256" key="3">
    <source>
        <dbReference type="SAM" id="MobiDB-lite"/>
    </source>
</evidence>
<evidence type="ECO:0000313" key="6">
    <source>
        <dbReference type="Proteomes" id="UP000316621"/>
    </source>
</evidence>
<feature type="compositionally biased region" description="Basic and acidic residues" evidence="3">
    <location>
        <begin position="682"/>
        <end position="692"/>
    </location>
</feature>
<name>A0A4Y7J112_PAPSO</name>
<keyword evidence="2" id="KW-0539">Nucleus</keyword>
<dbReference type="GO" id="GO:0043565">
    <property type="term" value="F:sequence-specific DNA binding"/>
    <property type="evidence" value="ECO:0007669"/>
    <property type="project" value="EnsemblPlants"/>
</dbReference>
<dbReference type="GO" id="GO:0003700">
    <property type="term" value="F:DNA-binding transcription factor activity"/>
    <property type="evidence" value="ECO:0007669"/>
    <property type="project" value="EnsemblPlants"/>
</dbReference>
<dbReference type="GO" id="GO:0003697">
    <property type="term" value="F:single-stranded DNA binding"/>
    <property type="evidence" value="ECO:0007669"/>
    <property type="project" value="EnsemblPlants"/>
</dbReference>
<sequence>MGHVKEETTSRNEHAMDLISAVEELHKLNSWELNKLLRESNNLTIKWCSDKGQLVLIDMERLAWSLPLHLIAVLVSPGGDEMRLRYLLCGCRLLHSLVDIAARHTKLEQILFEEVKVTEQIMDLVFYLLVVLARYEKGNQISEFLPLLHSTLVACSFHILTGYISTQWQDLVLVLLAHPKVDIFMDAAFDAVRIDINFLQDKLSALNNDIAKYSPSVAEKMAHSLCQQCVASLQFLHSLCQQILFRERVLKNKELCKNGGILQLARAVLRLDIPPHFRDSSKVVAAISRLKSKVLSILLQLCETENISYLDEVASSEKSMQLAQYVVLQVLDLLKASFGRKVKQLNDWKGDDYPRGHVLLNLLRMTDILSDDSNFRKFITTRITHVLAEVLSRPQEEFAHCWCSNNLRLAEEEDATLEYDPFVAAGAVLVSITIGCGTSIQLNDTKTECNFNVISVPQVSYAQHKTSLLVKIIANLHCFVPNVCEEQDRNLFFEKFLECLQMELHKSPARNSSTLDTQKARTVCRNLYVLLDHSASLIPNFLDEEDKNLLSEFFEQLESLYLTSQESQLKATIDEENQSANPVNESGDLELDISKLCKAAWNKKKGMTSRNVPESLKEIDKDMRSAETSGSDGSSGRGKDSLDQMDSGVISKSAKHNKASGLRRVEESGRSELPSYGNGESEISRLVKEAWSKKSKCTTSKTLPESLKDNDKDMRSVETSGSDDSSSREKDPPDQMNSGDVSKSSEHNGGSGVRKIRKRRNESPNSREKSGKRKRNVMNEKQIALIESALVGEPEMQRNAPMLQSLSDKLSALGSEITSSQLKNWVNNRKARLLRISKEAQPPSDMNSDQNNTFEGNLGRMYDSPPDSPREQGYLIRGGSNQTTPKSGVTLGKTKTGEEAQPPTNSTATPSAHQSMQQQPNSTWLRLVRLETGQNVVLKDEKSKEVGRGRLHQVEGRWNELSLEESKTFVVDVFQLNVDRQTLLPHPSEKAGSTFSEAETKNGVMRVAWDRSSTLLLLNNDKVPNSEK</sequence>
<evidence type="ECO:0000256" key="2">
    <source>
        <dbReference type="PROSITE-ProRule" id="PRU00108"/>
    </source>
</evidence>
<feature type="compositionally biased region" description="Polar residues" evidence="3">
    <location>
        <begin position="902"/>
        <end position="921"/>
    </location>
</feature>
<dbReference type="PROSITE" id="PS50071">
    <property type="entry name" value="HOMEOBOX_2"/>
    <property type="match status" value="1"/>
</dbReference>
<organism evidence="5 6">
    <name type="scientific">Papaver somniferum</name>
    <name type="common">Opium poppy</name>
    <dbReference type="NCBI Taxonomy" id="3469"/>
    <lineage>
        <taxon>Eukaryota</taxon>
        <taxon>Viridiplantae</taxon>
        <taxon>Streptophyta</taxon>
        <taxon>Embryophyta</taxon>
        <taxon>Tracheophyta</taxon>
        <taxon>Spermatophyta</taxon>
        <taxon>Magnoliopsida</taxon>
        <taxon>Ranunculales</taxon>
        <taxon>Papaveraceae</taxon>
        <taxon>Papaveroideae</taxon>
        <taxon>Papaver</taxon>
    </lineage>
</organism>
<dbReference type="GO" id="GO:0005730">
    <property type="term" value="C:nucleolus"/>
    <property type="evidence" value="ECO:0007669"/>
    <property type="project" value="EnsemblPlants"/>
</dbReference>
<dbReference type="Pfam" id="PF25246">
    <property type="entry name" value="Nodulin_N"/>
    <property type="match status" value="1"/>
</dbReference>
<reference evidence="5 6" key="1">
    <citation type="journal article" date="2018" name="Science">
        <title>The opium poppy genome and morphinan production.</title>
        <authorList>
            <person name="Guo L."/>
            <person name="Winzer T."/>
            <person name="Yang X."/>
            <person name="Li Y."/>
            <person name="Ning Z."/>
            <person name="He Z."/>
            <person name="Teodor R."/>
            <person name="Lu Y."/>
            <person name="Bowser T.A."/>
            <person name="Graham I.A."/>
            <person name="Ye K."/>
        </authorList>
    </citation>
    <scope>NUCLEOTIDE SEQUENCE [LARGE SCALE GENOMIC DNA]</scope>
    <source>
        <strain evidence="6">cv. HN1</strain>
        <tissue evidence="5">Leaves</tissue>
    </source>
</reference>
<gene>
    <name evidence="5" type="ORF">C5167_012196</name>
</gene>
<dbReference type="EMBL" id="CM010717">
    <property type="protein sequence ID" value="RZC53345.1"/>
    <property type="molecule type" value="Genomic_DNA"/>
</dbReference>
<dbReference type="PANTHER" id="PTHR35743:SF1">
    <property type="entry name" value="NODULIN HOMEOBOX"/>
    <property type="match status" value="1"/>
</dbReference>
<dbReference type="PANTHER" id="PTHR35743">
    <property type="entry name" value="NODULIN HOMEOBOX"/>
    <property type="match status" value="1"/>
</dbReference>
<dbReference type="Pfam" id="PF24426">
    <property type="entry name" value="HTH_NDX"/>
    <property type="match status" value="1"/>
</dbReference>
<dbReference type="STRING" id="3469.A0A4Y7J112"/>
<dbReference type="GO" id="GO:0060195">
    <property type="term" value="P:negative regulation of antisense RNA transcription"/>
    <property type="evidence" value="ECO:0007669"/>
    <property type="project" value="EnsemblPlants"/>
</dbReference>